<name>A0AA39GCK8_SARSR</name>
<dbReference type="Proteomes" id="UP001175261">
    <property type="component" value="Unassembled WGS sequence"/>
</dbReference>
<organism evidence="1 2">
    <name type="scientific">Sarocladium strictum</name>
    <name type="common">Black bundle disease fungus</name>
    <name type="synonym">Acremonium strictum</name>
    <dbReference type="NCBI Taxonomy" id="5046"/>
    <lineage>
        <taxon>Eukaryota</taxon>
        <taxon>Fungi</taxon>
        <taxon>Dikarya</taxon>
        <taxon>Ascomycota</taxon>
        <taxon>Pezizomycotina</taxon>
        <taxon>Sordariomycetes</taxon>
        <taxon>Hypocreomycetidae</taxon>
        <taxon>Hypocreales</taxon>
        <taxon>Sarocladiaceae</taxon>
        <taxon>Sarocladium</taxon>
    </lineage>
</organism>
<evidence type="ECO:0000313" key="2">
    <source>
        <dbReference type="Proteomes" id="UP001175261"/>
    </source>
</evidence>
<sequence length="1241" mass="135190">MATIASRCAMMQNAFPATTLSLQGKFFVVEDNNGEPMIFSVDSRGKLCLVVKGVNGHNELINLSTSFGLDEKAEVTALAVTQSRQNLLHLTFAASRADGYHSLHVVRPMPSEREAWLDPEALKRGLYSGQLGDVTVSDILMGNGNDRPDEAYPQLYLTLKLADKSTEDIWSVTVSNETASFAREPLFQMTCNPGEIISKCIGNIGNRNPDYKASYRGLFVLYKEASASADLQLRFVGLDFDRETPTLQSFEQPVPDGARVISSFDNPEGWTDLVVYSDTLLWRTAVECYIKADRPYRAPTRYGGEDREVQMLPHRPLAKQMAIAQAGDRLSIWTLDTNSLLSWQEFEIYGKETRKPPKALCPPLPLLEQRHGSDRFAAVCNSRLGQKVFIADQAGTRLKMLHQSVETRMWQAPVDVMLPVSDEVREYLSHTVTINAEDASKQPMAQQELLLTSSTGTEMIVNGVSVLGSPSGVKVKTDERGSLTVVIPANGLAAPILSVKDVPGAAVAVFGGRETTIDPMQKVWDELAKVQSVDDLRALTLPDGTSFIRDGLSKADQENAVKSIKDLLLARQSIASGLRKADTSRPSDPRWGAWHWVKDAAEEAVECFVEQVGQAWKFVVKIAGQAWEFLIENYPQVAAALQKILEMVGKGWEAIREYFEELFPWRDIVAVKNALVNMTTAGIIMGSDVFATLESKADERFRELRQKVLDLKGKPLPKELADIKFSNAPPTPNGMSDKGLDSFVRSPQMQYGVYHLSHSGGVEEKSGVLPPRSQGETSFDRLTKRLSGIFDSLTQLALRFGVNIADLLSNPSFDLETLIQKVGLDLVYDALGVIQKTITAILGSLSDVLLELANALNADIKIPVIGPLYKSLTGSARFSALDAVCLLLAIPATIAYKNYVGPLPKEDADYQELVKLDAVQGNLDLQMRQLSTAVSTATSQVNSDPASVAPPTSTKAAGLGLGSMNVKSASMSVQSASMFSDAKTLVGLAASGSSRETKGPVDRKVQQLASAWWSQAGKIGVKIFQALIPLGMLVYTCGYKLPKAMAAGANAGQGQAAEQIAQAPSPLKIALKYVMISLKFVAWIGHGMSICWTKVKEIKDWDKDFMPVVIKAADDAVFGWKCVLWGFGYIPIVGSLLHEYIGTCAGGAVAIVQTLGLVAMHIDVYVISKASYPWYRCPEEYINALAKVAVAAATLTMGQDPWTLGFAFGLTGAGKSWTYIRVVQEIRSMKTPDAVAIDATV</sequence>
<reference evidence="1" key="1">
    <citation type="submission" date="2022-10" db="EMBL/GenBank/DDBJ databases">
        <title>Determination and structural analysis of whole genome sequence of Sarocladium strictum F4-1.</title>
        <authorList>
            <person name="Hu L."/>
            <person name="Jiang Y."/>
        </authorList>
    </citation>
    <scope>NUCLEOTIDE SEQUENCE</scope>
    <source>
        <strain evidence="1">F4-1</strain>
    </source>
</reference>
<protein>
    <submittedName>
        <fullName evidence="1">Uncharacterized protein</fullName>
    </submittedName>
</protein>
<evidence type="ECO:0000313" key="1">
    <source>
        <dbReference type="EMBL" id="KAK0384084.1"/>
    </source>
</evidence>
<gene>
    <name evidence="1" type="ORF">NLU13_8173</name>
</gene>
<dbReference type="AlphaFoldDB" id="A0AA39GCK8"/>
<proteinExistence type="predicted"/>
<accession>A0AA39GCK8</accession>
<comment type="caution">
    <text evidence="1">The sequence shown here is derived from an EMBL/GenBank/DDBJ whole genome shotgun (WGS) entry which is preliminary data.</text>
</comment>
<keyword evidence="2" id="KW-1185">Reference proteome</keyword>
<dbReference type="EMBL" id="JAPDFR010000008">
    <property type="protein sequence ID" value="KAK0384084.1"/>
    <property type="molecule type" value="Genomic_DNA"/>
</dbReference>